<dbReference type="InterPro" id="IPR002656">
    <property type="entry name" value="Acyl_transf_3_dom"/>
</dbReference>
<keyword evidence="4" id="KW-1185">Reference proteome</keyword>
<feature type="transmembrane region" description="Helical" evidence="1">
    <location>
        <begin position="110"/>
        <end position="129"/>
    </location>
</feature>
<name>A0A1Y3XTP9_9ACTN</name>
<feature type="transmembrane region" description="Helical" evidence="1">
    <location>
        <begin position="275"/>
        <end position="294"/>
    </location>
</feature>
<dbReference type="PANTHER" id="PTHR37312:SF1">
    <property type="entry name" value="MEMBRANE-BOUND ACYLTRANSFERASE YKRP-RELATED"/>
    <property type="match status" value="1"/>
</dbReference>
<dbReference type="RefSeq" id="WP_094335598.1">
    <property type="nucleotide sequence ID" value="NZ_NFIE01000012.1"/>
</dbReference>
<organism evidence="3 4">
    <name type="scientific">[Collinsella] massiliensis</name>
    <dbReference type="NCBI Taxonomy" id="1232426"/>
    <lineage>
        <taxon>Bacteria</taxon>
        <taxon>Bacillati</taxon>
        <taxon>Actinomycetota</taxon>
        <taxon>Coriobacteriia</taxon>
        <taxon>Coriobacteriales</taxon>
        <taxon>Coriobacteriaceae</taxon>
        <taxon>Enorma</taxon>
    </lineage>
</organism>
<keyword evidence="1" id="KW-0472">Membrane</keyword>
<evidence type="ECO:0000256" key="1">
    <source>
        <dbReference type="SAM" id="Phobius"/>
    </source>
</evidence>
<evidence type="ECO:0000259" key="2">
    <source>
        <dbReference type="Pfam" id="PF01757"/>
    </source>
</evidence>
<protein>
    <recommendedName>
        <fullName evidence="2">Acyltransferase 3 domain-containing protein</fullName>
    </recommendedName>
</protein>
<accession>A0A1Y3XTP9</accession>
<feature type="transmembrane region" description="Helical" evidence="1">
    <location>
        <begin position="193"/>
        <end position="210"/>
    </location>
</feature>
<dbReference type="InterPro" id="IPR052734">
    <property type="entry name" value="Nod_factor_acetyltransferase"/>
</dbReference>
<sequence>MASASRGGAVAEARGRIARFDNVKGLLIILVVAGHFMHPIHNDNPVLSYLFDLIYLFHMPLFVFMSGLFAKGAYRDGRLNVNRMVSFALLGLAYQVAYLAISGLLAPARILRFTSAPWYLIGMVWWYLATPVLAHVPAPAGVAISLVAALLGGCIDMSDGFLAISRSIAFLPYFALGYYCTTDRVERIARSRWPWAAVAAFAGLAVARAVDAHAFDWFFPMVYGDNPYTHGVLPGMLAKLTAIACAVVCSLAALKLVPAARGALTRLGERTLQVYVLHRLIRAWLTFQTPFYHLPVLLDPLVGTAIILALSGGVTAICAWRGFERPFARFMAVRWLPAPKAPETPEESGR</sequence>
<feature type="transmembrane region" description="Helical" evidence="1">
    <location>
        <begin position="300"/>
        <end position="320"/>
    </location>
</feature>
<dbReference type="Proteomes" id="UP000195781">
    <property type="component" value="Unassembled WGS sequence"/>
</dbReference>
<feature type="transmembrane region" description="Helical" evidence="1">
    <location>
        <begin position="23"/>
        <end position="41"/>
    </location>
</feature>
<keyword evidence="1" id="KW-1133">Transmembrane helix</keyword>
<reference evidence="4" key="1">
    <citation type="submission" date="2017-04" db="EMBL/GenBank/DDBJ databases">
        <title>Function of individual gut microbiota members based on whole genome sequencing of pure cultures obtained from chicken caecum.</title>
        <authorList>
            <person name="Medvecky M."/>
            <person name="Cejkova D."/>
            <person name="Polansky O."/>
            <person name="Karasova D."/>
            <person name="Kubasova T."/>
            <person name="Cizek A."/>
            <person name="Rychlik I."/>
        </authorList>
    </citation>
    <scope>NUCLEOTIDE SEQUENCE [LARGE SCALE GENOMIC DNA]</scope>
    <source>
        <strain evidence="4">An5</strain>
    </source>
</reference>
<comment type="caution">
    <text evidence="3">The sequence shown here is derived from an EMBL/GenBank/DDBJ whole genome shotgun (WGS) entry which is preliminary data.</text>
</comment>
<dbReference type="Pfam" id="PF01757">
    <property type="entry name" value="Acyl_transf_3"/>
    <property type="match status" value="1"/>
</dbReference>
<feature type="transmembrane region" description="Helical" evidence="1">
    <location>
        <begin position="136"/>
        <end position="155"/>
    </location>
</feature>
<feature type="transmembrane region" description="Helical" evidence="1">
    <location>
        <begin position="230"/>
        <end position="254"/>
    </location>
</feature>
<gene>
    <name evidence="3" type="ORF">B5G02_06185</name>
</gene>
<dbReference type="AlphaFoldDB" id="A0A1Y3XTP9"/>
<feature type="transmembrane region" description="Helical" evidence="1">
    <location>
        <begin position="85"/>
        <end position="104"/>
    </location>
</feature>
<feature type="domain" description="Acyltransferase 3" evidence="2">
    <location>
        <begin position="18"/>
        <end position="316"/>
    </location>
</feature>
<evidence type="ECO:0000313" key="4">
    <source>
        <dbReference type="Proteomes" id="UP000195781"/>
    </source>
</evidence>
<evidence type="ECO:0000313" key="3">
    <source>
        <dbReference type="EMBL" id="OUN88501.1"/>
    </source>
</evidence>
<keyword evidence="1" id="KW-0812">Transmembrane</keyword>
<feature type="transmembrane region" description="Helical" evidence="1">
    <location>
        <begin position="53"/>
        <end position="73"/>
    </location>
</feature>
<dbReference type="OrthoDB" id="6623990at2"/>
<feature type="transmembrane region" description="Helical" evidence="1">
    <location>
        <begin position="161"/>
        <end position="181"/>
    </location>
</feature>
<proteinExistence type="predicted"/>
<dbReference type="GO" id="GO:0016747">
    <property type="term" value="F:acyltransferase activity, transferring groups other than amino-acyl groups"/>
    <property type="evidence" value="ECO:0007669"/>
    <property type="project" value="InterPro"/>
</dbReference>
<dbReference type="EMBL" id="NFIE01000012">
    <property type="protein sequence ID" value="OUN88501.1"/>
    <property type="molecule type" value="Genomic_DNA"/>
</dbReference>
<dbReference type="PANTHER" id="PTHR37312">
    <property type="entry name" value="MEMBRANE-BOUND ACYLTRANSFERASE YKRP-RELATED"/>
    <property type="match status" value="1"/>
</dbReference>